<dbReference type="GO" id="GO:0016853">
    <property type="term" value="F:isomerase activity"/>
    <property type="evidence" value="ECO:0007669"/>
    <property type="project" value="InterPro"/>
</dbReference>
<dbReference type="AlphaFoldDB" id="A0A6L6X4V6"/>
<sequence length="172" mass="18238">MENSSRRPLLRKCAALSLVAAVVGVLAVGSAAADTSDTSGTSDTSDKDRTEVIELQMRDLEQKTLDLGPKGPSLGDMSIFCATVVENGRTVGRGAGTAQVVYLDGGRRTSQAVITIELERGSLTMQALQPSDARSLDMAITGGTGAFRDARGTAHYWDIATPKERMRAEILH</sequence>
<dbReference type="InterPro" id="IPR006311">
    <property type="entry name" value="TAT_signal"/>
</dbReference>
<gene>
    <name evidence="3" type="ORF">GPA10_29755</name>
</gene>
<evidence type="ECO:0000256" key="1">
    <source>
        <dbReference type="SAM" id="SignalP"/>
    </source>
</evidence>
<dbReference type="GO" id="GO:0017000">
    <property type="term" value="P:antibiotic biosynthetic process"/>
    <property type="evidence" value="ECO:0007669"/>
    <property type="project" value="InterPro"/>
</dbReference>
<organism evidence="3 4">
    <name type="scientific">Streptomyces typhae</name>
    <dbReference type="NCBI Taxonomy" id="2681492"/>
    <lineage>
        <taxon>Bacteria</taxon>
        <taxon>Bacillati</taxon>
        <taxon>Actinomycetota</taxon>
        <taxon>Actinomycetes</taxon>
        <taxon>Kitasatosporales</taxon>
        <taxon>Streptomycetaceae</taxon>
        <taxon>Streptomyces</taxon>
    </lineage>
</organism>
<dbReference type="PROSITE" id="PS51318">
    <property type="entry name" value="TAT"/>
    <property type="match status" value="1"/>
</dbReference>
<keyword evidence="4" id="KW-1185">Reference proteome</keyword>
<protein>
    <recommendedName>
        <fullName evidence="2">Allene oxide cyclase barrel-like domain-containing protein</fullName>
    </recommendedName>
</protein>
<dbReference type="EMBL" id="WPNZ01000019">
    <property type="protein sequence ID" value="MVO88832.1"/>
    <property type="molecule type" value="Genomic_DNA"/>
</dbReference>
<reference evidence="3 4" key="1">
    <citation type="submission" date="2019-11" db="EMBL/GenBank/DDBJ databases">
        <title>Streptomyces typhae sp. nov., a novel endophytic actinomycete isolated from the root of cattail pollen (Typha angustifolia L.).</title>
        <authorList>
            <person name="Peng C."/>
        </authorList>
    </citation>
    <scope>NUCLEOTIDE SEQUENCE [LARGE SCALE GENOMIC DNA]</scope>
    <source>
        <strain evidence="4">p1417</strain>
    </source>
</reference>
<dbReference type="Gene3D" id="2.40.480.10">
    <property type="entry name" value="Allene oxide cyclase-like"/>
    <property type="match status" value="1"/>
</dbReference>
<proteinExistence type="predicted"/>
<dbReference type="InterPro" id="IPR041013">
    <property type="entry name" value="AOC-like"/>
</dbReference>
<dbReference type="RefSeq" id="WP_157168184.1">
    <property type="nucleotide sequence ID" value="NZ_WPNZ01000019.1"/>
</dbReference>
<evidence type="ECO:0000313" key="3">
    <source>
        <dbReference type="EMBL" id="MVO88832.1"/>
    </source>
</evidence>
<dbReference type="InterPro" id="IPR044859">
    <property type="entry name" value="Allene_oxi_cyc_Dirigent"/>
</dbReference>
<comment type="caution">
    <text evidence="3">The sequence shown here is derived from an EMBL/GenBank/DDBJ whole genome shotgun (WGS) entry which is preliminary data.</text>
</comment>
<dbReference type="Pfam" id="PF18678">
    <property type="entry name" value="AOC_like"/>
    <property type="match status" value="1"/>
</dbReference>
<name>A0A6L6X4V6_9ACTN</name>
<feature type="signal peptide" evidence="1">
    <location>
        <begin position="1"/>
        <end position="33"/>
    </location>
</feature>
<evidence type="ECO:0000313" key="4">
    <source>
        <dbReference type="Proteomes" id="UP000483802"/>
    </source>
</evidence>
<dbReference type="Proteomes" id="UP000483802">
    <property type="component" value="Unassembled WGS sequence"/>
</dbReference>
<feature type="chain" id="PRO_5027082465" description="Allene oxide cyclase barrel-like domain-containing protein" evidence="1">
    <location>
        <begin position="34"/>
        <end position="172"/>
    </location>
</feature>
<evidence type="ECO:0000259" key="2">
    <source>
        <dbReference type="Pfam" id="PF18678"/>
    </source>
</evidence>
<keyword evidence="1" id="KW-0732">Signal</keyword>
<accession>A0A6L6X4V6</accession>
<feature type="domain" description="Allene oxide cyclase barrel-like" evidence="2">
    <location>
        <begin position="61"/>
        <end position="170"/>
    </location>
</feature>